<gene>
    <name evidence="4" type="ORF">P167DRAFT_566678</name>
</gene>
<organism evidence="4 5">
    <name type="scientific">Morchella conica CCBAS932</name>
    <dbReference type="NCBI Taxonomy" id="1392247"/>
    <lineage>
        <taxon>Eukaryota</taxon>
        <taxon>Fungi</taxon>
        <taxon>Dikarya</taxon>
        <taxon>Ascomycota</taxon>
        <taxon>Pezizomycotina</taxon>
        <taxon>Pezizomycetes</taxon>
        <taxon>Pezizales</taxon>
        <taxon>Morchellaceae</taxon>
        <taxon>Morchella</taxon>
    </lineage>
</organism>
<keyword evidence="1" id="KW-0863">Zinc-finger</keyword>
<evidence type="ECO:0000313" key="4">
    <source>
        <dbReference type="EMBL" id="RPB10261.1"/>
    </source>
</evidence>
<evidence type="ECO:0000256" key="2">
    <source>
        <dbReference type="SAM" id="MobiDB-lite"/>
    </source>
</evidence>
<name>A0A3N4KPH0_9PEZI</name>
<feature type="compositionally biased region" description="Polar residues" evidence="2">
    <location>
        <begin position="140"/>
        <end position="154"/>
    </location>
</feature>
<feature type="compositionally biased region" description="Polar residues" evidence="2">
    <location>
        <begin position="27"/>
        <end position="48"/>
    </location>
</feature>
<dbReference type="Pfam" id="PF26176">
    <property type="entry name" value="zf_C2H2_17_2"/>
    <property type="match status" value="1"/>
</dbReference>
<feature type="region of interest" description="Disordered" evidence="2">
    <location>
        <begin position="1"/>
        <end position="52"/>
    </location>
</feature>
<evidence type="ECO:0000259" key="3">
    <source>
        <dbReference type="PROSITE" id="PS50157"/>
    </source>
</evidence>
<dbReference type="PROSITE" id="PS50157">
    <property type="entry name" value="ZINC_FINGER_C2H2_2"/>
    <property type="match status" value="1"/>
</dbReference>
<dbReference type="InterPro" id="IPR036236">
    <property type="entry name" value="Znf_C2H2_sf"/>
</dbReference>
<dbReference type="PROSITE" id="PS00028">
    <property type="entry name" value="ZINC_FINGER_C2H2_1"/>
    <property type="match status" value="1"/>
</dbReference>
<dbReference type="AlphaFoldDB" id="A0A3N4KPH0"/>
<dbReference type="SUPFAM" id="SSF57667">
    <property type="entry name" value="beta-beta-alpha zinc fingers"/>
    <property type="match status" value="1"/>
</dbReference>
<feature type="domain" description="C2H2-type" evidence="3">
    <location>
        <begin position="173"/>
        <end position="203"/>
    </location>
</feature>
<keyword evidence="5" id="KW-1185">Reference proteome</keyword>
<dbReference type="InParanoid" id="A0A3N4KPH0"/>
<dbReference type="GO" id="GO:0008270">
    <property type="term" value="F:zinc ion binding"/>
    <property type="evidence" value="ECO:0007669"/>
    <property type="project" value="UniProtKB-KW"/>
</dbReference>
<dbReference type="InterPro" id="IPR059095">
    <property type="entry name" value="Znf_C2H2_17_2nd"/>
</dbReference>
<feature type="region of interest" description="Disordered" evidence="2">
    <location>
        <begin position="140"/>
        <end position="172"/>
    </location>
</feature>
<protein>
    <recommendedName>
        <fullName evidence="3">C2H2-type domain-containing protein</fullName>
    </recommendedName>
</protein>
<dbReference type="EMBL" id="ML119144">
    <property type="protein sequence ID" value="RPB10261.1"/>
    <property type="molecule type" value="Genomic_DNA"/>
</dbReference>
<evidence type="ECO:0000256" key="1">
    <source>
        <dbReference type="PROSITE-ProRule" id="PRU00042"/>
    </source>
</evidence>
<keyword evidence="1" id="KW-0862">Zinc</keyword>
<dbReference type="SMART" id="SM00355">
    <property type="entry name" value="ZnF_C2H2"/>
    <property type="match status" value="2"/>
</dbReference>
<dbReference type="InterPro" id="IPR013087">
    <property type="entry name" value="Znf_C2H2_type"/>
</dbReference>
<dbReference type="Proteomes" id="UP000277580">
    <property type="component" value="Unassembled WGS sequence"/>
</dbReference>
<sequence length="272" mass="30961">MTYNANQHQMEGPPSPSTDTGDDDHSMTNSSVSFEETYSPYENTSRQLSPTSDTSFTTFSYSFPFCNYGQGRSGEIGGQINITQNVYTHDGSIDYEHLVPRDTRLPSQEISSPELFNTWPIPGTEYYISQTEALSPCSIPESSTYQLAPPNNSSKGDECEKEPKKRKSGRKPKICQLDDCNKHFRRSAELTRHQGSVHREKLKKKPVLIPCSYPGCSRSGENGFKRRDNYMQHLRGPHNEVIPKRKRGRSVQQTPYVPDIGTPRWPLDHFEY</sequence>
<dbReference type="OrthoDB" id="2687452at2759"/>
<reference evidence="4 5" key="1">
    <citation type="journal article" date="2018" name="Nat. Ecol. Evol.">
        <title>Pezizomycetes genomes reveal the molecular basis of ectomycorrhizal truffle lifestyle.</title>
        <authorList>
            <person name="Murat C."/>
            <person name="Payen T."/>
            <person name="Noel B."/>
            <person name="Kuo A."/>
            <person name="Morin E."/>
            <person name="Chen J."/>
            <person name="Kohler A."/>
            <person name="Krizsan K."/>
            <person name="Balestrini R."/>
            <person name="Da Silva C."/>
            <person name="Montanini B."/>
            <person name="Hainaut M."/>
            <person name="Levati E."/>
            <person name="Barry K.W."/>
            <person name="Belfiori B."/>
            <person name="Cichocki N."/>
            <person name="Clum A."/>
            <person name="Dockter R.B."/>
            <person name="Fauchery L."/>
            <person name="Guy J."/>
            <person name="Iotti M."/>
            <person name="Le Tacon F."/>
            <person name="Lindquist E.A."/>
            <person name="Lipzen A."/>
            <person name="Malagnac F."/>
            <person name="Mello A."/>
            <person name="Molinier V."/>
            <person name="Miyauchi S."/>
            <person name="Poulain J."/>
            <person name="Riccioni C."/>
            <person name="Rubini A."/>
            <person name="Sitrit Y."/>
            <person name="Splivallo R."/>
            <person name="Traeger S."/>
            <person name="Wang M."/>
            <person name="Zifcakova L."/>
            <person name="Wipf D."/>
            <person name="Zambonelli A."/>
            <person name="Paolocci F."/>
            <person name="Nowrousian M."/>
            <person name="Ottonello S."/>
            <person name="Baldrian P."/>
            <person name="Spatafora J.W."/>
            <person name="Henrissat B."/>
            <person name="Nagy L.G."/>
            <person name="Aury J.M."/>
            <person name="Wincker P."/>
            <person name="Grigoriev I.V."/>
            <person name="Bonfante P."/>
            <person name="Martin F.M."/>
        </authorList>
    </citation>
    <scope>NUCLEOTIDE SEQUENCE [LARGE SCALE GENOMIC DNA]</scope>
    <source>
        <strain evidence="4 5">CCBAS932</strain>
    </source>
</reference>
<accession>A0A3N4KPH0</accession>
<keyword evidence="1" id="KW-0479">Metal-binding</keyword>
<proteinExistence type="predicted"/>
<evidence type="ECO:0000313" key="5">
    <source>
        <dbReference type="Proteomes" id="UP000277580"/>
    </source>
</evidence>
<dbReference type="Gene3D" id="3.30.160.60">
    <property type="entry name" value="Classic Zinc Finger"/>
    <property type="match status" value="1"/>
</dbReference>